<gene>
    <name evidence="2" type="ORF">UFOPK1446_00113</name>
</gene>
<protein>
    <submittedName>
        <fullName evidence="2">Unannotated protein</fullName>
    </submittedName>
</protein>
<dbReference type="AlphaFoldDB" id="A0A6J6B9M7"/>
<dbReference type="EMBL" id="CAEZSO010000011">
    <property type="protein sequence ID" value="CAB4535575.1"/>
    <property type="molecule type" value="Genomic_DNA"/>
</dbReference>
<feature type="domain" description="MBG" evidence="1">
    <location>
        <begin position="307"/>
        <end position="389"/>
    </location>
</feature>
<accession>A0A6J6B9M7</accession>
<proteinExistence type="predicted"/>
<dbReference type="Pfam" id="PF18676">
    <property type="entry name" value="MBG_2"/>
    <property type="match status" value="1"/>
</dbReference>
<reference evidence="2" key="1">
    <citation type="submission" date="2020-05" db="EMBL/GenBank/DDBJ databases">
        <authorList>
            <person name="Chiriac C."/>
            <person name="Salcher M."/>
            <person name="Ghai R."/>
            <person name="Kavagutti S V."/>
        </authorList>
    </citation>
    <scope>NUCLEOTIDE SEQUENCE</scope>
</reference>
<evidence type="ECO:0000313" key="2">
    <source>
        <dbReference type="EMBL" id="CAB4535575.1"/>
    </source>
</evidence>
<dbReference type="InterPro" id="IPR041286">
    <property type="entry name" value="MBG_2"/>
</dbReference>
<evidence type="ECO:0000259" key="1">
    <source>
        <dbReference type="Pfam" id="PF18676"/>
    </source>
</evidence>
<organism evidence="2">
    <name type="scientific">freshwater metagenome</name>
    <dbReference type="NCBI Taxonomy" id="449393"/>
    <lineage>
        <taxon>unclassified sequences</taxon>
        <taxon>metagenomes</taxon>
        <taxon>ecological metagenomes</taxon>
    </lineage>
</organism>
<sequence length="633" mass="65596">MRVSQRLVAMAVSAVLMATGSLAVAGPASADDAKIYVSQLDINLGFTILGTSYGGLGTGETYTWYLCDTRTSFVSTRADFFEAWPPASDSAVTTELSNNGCEAVPAATGYSVGYENFYENGGLFKTPIKPYIAFTTLVEDTAYPEKVLAVSQGAMLRTLDSLPTVSKSGTTYTATDGVWGGGLGAPDANSYPPVGYYLACDSAFSPAGAAYITEELAFPGNILFACSALYSNAYYDGENGYWVGDAVTDLTLSESATVYRNLPTGGPDDTPVPYDLSGKYLVRFVMAYPFAAWSCSQPCPTQSAEVTVTPSPASPSITYGASTPTLTPSYSGYSGSDTAAAAPTCTVYEQGTSTEVTASPIPVGTYDTQCSGGDAGTNYQFSFSKGSLTVSKLTPTVTYTGGTSAIPGDSLTLSSTISSGSCTGTITYALSKNPLTGVAGDYPLGSSPVSTTGWVPGTYTVTASYPGDANCSTASATGSLVVGASQEVEGNGTYTSPQGVATFGFEIEDPREHGGNPDPSKMTWTVVGKWKFTGLLSMNWTQNAGIGTTTGTGTLYKWLKVGSTYKWVSQGSNVATTIKFTQTTRKVGSTPASPGSFAIGFTGAGFPSLPANTAPLTKGSIKYETESLYSVPK</sequence>
<name>A0A6J6B9M7_9ZZZZ</name>